<dbReference type="AlphaFoldDB" id="A0A1Q8ENE2"/>
<reference evidence="1 2" key="1">
    <citation type="submission" date="2016-12" db="EMBL/GenBank/DDBJ databases">
        <authorList>
            <person name="Song W.-J."/>
            <person name="Kurnit D.M."/>
        </authorList>
    </citation>
    <scope>NUCLEOTIDE SEQUENCE [LARGE SCALE GENOMIC DNA]</scope>
    <source>
        <strain evidence="1 2">PCL1601</strain>
    </source>
</reference>
<dbReference type="OrthoDB" id="6860016at2"/>
<name>A0A1Q8ENE2_9PSED</name>
<dbReference type="InterPro" id="IPR008727">
    <property type="entry name" value="PAAR_motif"/>
</dbReference>
<protein>
    <submittedName>
        <fullName evidence="1">Rhs element Vgr protein</fullName>
    </submittedName>
</protein>
<evidence type="ECO:0000313" key="2">
    <source>
        <dbReference type="Proteomes" id="UP000185578"/>
    </source>
</evidence>
<dbReference type="Pfam" id="PF05488">
    <property type="entry name" value="PAAR_motif"/>
    <property type="match status" value="1"/>
</dbReference>
<comment type="caution">
    <text evidence="1">The sequence shown here is derived from an EMBL/GenBank/DDBJ whole genome shotgun (WGS) entry which is preliminary data.</text>
</comment>
<dbReference type="RefSeq" id="WP_075120418.1">
    <property type="nucleotide sequence ID" value="NZ_MSCT01000015.1"/>
</dbReference>
<proteinExistence type="predicted"/>
<organism evidence="1 2">
    <name type="scientific">Pseudomonas chlororaphis</name>
    <dbReference type="NCBI Taxonomy" id="587753"/>
    <lineage>
        <taxon>Bacteria</taxon>
        <taxon>Pseudomonadati</taxon>
        <taxon>Pseudomonadota</taxon>
        <taxon>Gammaproteobacteria</taxon>
        <taxon>Pseudomonadales</taxon>
        <taxon>Pseudomonadaceae</taxon>
        <taxon>Pseudomonas</taxon>
    </lineage>
</organism>
<dbReference type="EMBL" id="MSCT01000015">
    <property type="protein sequence ID" value="OLF53317.1"/>
    <property type="molecule type" value="Genomic_DNA"/>
</dbReference>
<sequence>MSGKPAARVTDLTACPLPGHASNPIVSGSPDVLFDGLGAARMTDTTACGSALASAVVSNVLINGLPAATLGTTGNHGNVVVSGSASVIIGQQASAAAVTPVIKIPGLCLPCLLAAAQRNETFVPLQSLGG</sequence>
<dbReference type="Gene3D" id="2.60.200.60">
    <property type="match status" value="2"/>
</dbReference>
<dbReference type="Proteomes" id="UP000185578">
    <property type="component" value="Unassembled WGS sequence"/>
</dbReference>
<gene>
    <name evidence="1" type="ORF">BTN82_17715</name>
</gene>
<accession>A0A1Q8ENE2</accession>
<dbReference type="CDD" id="cd14743">
    <property type="entry name" value="PAAR_CT_1"/>
    <property type="match status" value="1"/>
</dbReference>
<evidence type="ECO:0000313" key="1">
    <source>
        <dbReference type="EMBL" id="OLF53317.1"/>
    </source>
</evidence>